<dbReference type="PANTHER" id="PTHR30469">
    <property type="entry name" value="MULTIDRUG RESISTANCE PROTEIN MDTA"/>
    <property type="match status" value="1"/>
</dbReference>
<evidence type="ECO:0000313" key="4">
    <source>
        <dbReference type="EMBL" id="QCU89352.1"/>
    </source>
</evidence>
<dbReference type="Gene3D" id="1.10.287.470">
    <property type="entry name" value="Helix hairpin bin"/>
    <property type="match status" value="1"/>
</dbReference>
<dbReference type="RefSeq" id="WP_138563629.1">
    <property type="nucleotide sequence ID" value="NZ_CP040602.1"/>
</dbReference>
<dbReference type="InterPro" id="IPR006143">
    <property type="entry name" value="RND_pump_MFP"/>
</dbReference>
<proteinExistence type="inferred from homology"/>
<dbReference type="KEGG" id="thig:FE785_01250"/>
<name>A0A4P9K3B8_9GAMM</name>
<keyword evidence="5" id="KW-1185">Reference proteome</keyword>
<dbReference type="Gene3D" id="2.40.50.100">
    <property type="match status" value="1"/>
</dbReference>
<sequence>MLSFLQAPLQKIKRLLIPVIIIVAALALFIYMKSTKPQQPAVEISERVWMVETLSAKFENLSPVQTLYGQVESNSLVSLAAPVSGVVAKLNVKEGDEVKKGELLLKLSDADIEAPLLQAKAAYELQKLANKANIDKLAHEQNVLKLKQQALARAKQLMARDLASQSSVDAAEEALAKQEFVVVGAELAVKQNQPLLAQAKASLIQAQANFERGNYQAPYDARIAKVSVSEGSRVNAGTQMLTFYALDSMELRAKLPTAELQVVQQALQNKQKLVASYSGLSSVSKGAQSRVELPLLRLSGQASTSGVDAFFALPKALQDRRPGELMEISLQGLAYHNVAAVPYSALYGSDKVYIVENERLQAKDVVLLGEVMREGKLWALIKPSFAAGAKIAITHLPNAVTGLKVTEAN</sequence>
<reference evidence="4 5" key="1">
    <citation type="submission" date="2019-05" db="EMBL/GenBank/DDBJ databases">
        <title>Thiomicrorhabdus sediminis sp. nov, a novel sulfur-oxidizing bacterium isolated from coastal sediment.</title>
        <authorList>
            <person name="Liu X."/>
        </authorList>
    </citation>
    <scope>NUCLEOTIDE SEQUENCE [LARGE SCALE GENOMIC DNA]</scope>
    <source>
        <strain evidence="4 5">G1</strain>
    </source>
</reference>
<dbReference type="OrthoDB" id="8524475at2"/>
<dbReference type="NCBIfam" id="TIGR01730">
    <property type="entry name" value="RND_mfp"/>
    <property type="match status" value="1"/>
</dbReference>
<accession>A0A4P9K3B8</accession>
<evidence type="ECO:0000256" key="1">
    <source>
        <dbReference type="ARBA" id="ARBA00009477"/>
    </source>
</evidence>
<evidence type="ECO:0000259" key="3">
    <source>
        <dbReference type="Pfam" id="PF25917"/>
    </source>
</evidence>
<evidence type="ECO:0000313" key="5">
    <source>
        <dbReference type="Proteomes" id="UP000304864"/>
    </source>
</evidence>
<dbReference type="PANTHER" id="PTHR30469:SF36">
    <property type="entry name" value="BLL3903 PROTEIN"/>
    <property type="match status" value="1"/>
</dbReference>
<keyword evidence="2" id="KW-0812">Transmembrane</keyword>
<dbReference type="GO" id="GO:0015562">
    <property type="term" value="F:efflux transmembrane transporter activity"/>
    <property type="evidence" value="ECO:0007669"/>
    <property type="project" value="TreeGrafter"/>
</dbReference>
<dbReference type="EMBL" id="CP040602">
    <property type="protein sequence ID" value="QCU89352.1"/>
    <property type="molecule type" value="Genomic_DNA"/>
</dbReference>
<comment type="similarity">
    <text evidence="1">Belongs to the membrane fusion protein (MFP) (TC 8.A.1) family.</text>
</comment>
<dbReference type="InterPro" id="IPR058625">
    <property type="entry name" value="MdtA-like_BSH"/>
</dbReference>
<feature type="domain" description="Multidrug resistance protein MdtA-like barrel-sandwich hybrid" evidence="3">
    <location>
        <begin position="77"/>
        <end position="239"/>
    </location>
</feature>
<keyword evidence="2" id="KW-0472">Membrane</keyword>
<dbReference type="Proteomes" id="UP000304864">
    <property type="component" value="Chromosome"/>
</dbReference>
<protein>
    <submittedName>
        <fullName evidence="4">Efflux RND transporter periplasmic adaptor subunit</fullName>
    </submittedName>
</protein>
<dbReference type="GO" id="GO:1990281">
    <property type="term" value="C:efflux pump complex"/>
    <property type="evidence" value="ECO:0007669"/>
    <property type="project" value="TreeGrafter"/>
</dbReference>
<dbReference type="AlphaFoldDB" id="A0A4P9K3B8"/>
<dbReference type="Gene3D" id="2.40.30.170">
    <property type="match status" value="1"/>
</dbReference>
<feature type="transmembrane region" description="Helical" evidence="2">
    <location>
        <begin position="12"/>
        <end position="32"/>
    </location>
</feature>
<evidence type="ECO:0000256" key="2">
    <source>
        <dbReference type="SAM" id="Phobius"/>
    </source>
</evidence>
<keyword evidence="2" id="KW-1133">Transmembrane helix</keyword>
<organism evidence="4 5">
    <name type="scientific">Thiomicrorhabdus sediminis</name>
    <dbReference type="NCBI Taxonomy" id="2580412"/>
    <lineage>
        <taxon>Bacteria</taxon>
        <taxon>Pseudomonadati</taxon>
        <taxon>Pseudomonadota</taxon>
        <taxon>Gammaproteobacteria</taxon>
        <taxon>Thiotrichales</taxon>
        <taxon>Piscirickettsiaceae</taxon>
        <taxon>Thiomicrorhabdus</taxon>
    </lineage>
</organism>
<dbReference type="SUPFAM" id="SSF111369">
    <property type="entry name" value="HlyD-like secretion proteins"/>
    <property type="match status" value="1"/>
</dbReference>
<gene>
    <name evidence="4" type="ORF">FE785_01250</name>
</gene>
<dbReference type="Pfam" id="PF25917">
    <property type="entry name" value="BSH_RND"/>
    <property type="match status" value="1"/>
</dbReference>